<proteinExistence type="predicted"/>
<organism evidence="2 3">
    <name type="scientific">Kitasatospora aureofaciens</name>
    <name type="common">Streptomyces aureofaciens</name>
    <dbReference type="NCBI Taxonomy" id="1894"/>
    <lineage>
        <taxon>Bacteria</taxon>
        <taxon>Bacillati</taxon>
        <taxon>Actinomycetota</taxon>
        <taxon>Actinomycetes</taxon>
        <taxon>Kitasatosporales</taxon>
        <taxon>Streptomycetaceae</taxon>
        <taxon>Kitasatospora</taxon>
    </lineage>
</organism>
<evidence type="ECO:0000313" key="3">
    <source>
        <dbReference type="Proteomes" id="UP000037395"/>
    </source>
</evidence>
<gene>
    <name evidence="1" type="ORF">GCM10010502_62510</name>
    <name evidence="2" type="ORF">HS99_0018080</name>
</gene>
<sequence length="162" mass="16610">MKTTPNAPAARFAAAYALLRAGADVGDHLVQSDHCARTKGATDAAPVTGDDGTVHGTAAGRKACAVHCLTYSATQATAVLLGARALGMRLRPGQVAAALAISGLTHYAIDRRVPGGLLQRFADAIGKGNFYRLADHGMNGAYCMDGAVHHAFETVAAAVLAR</sequence>
<dbReference type="GeneID" id="97489192"/>
<dbReference type="Proteomes" id="UP000610124">
    <property type="component" value="Unassembled WGS sequence"/>
</dbReference>
<evidence type="ECO:0000313" key="1">
    <source>
        <dbReference type="EMBL" id="GGU99528.1"/>
    </source>
</evidence>
<dbReference type="OrthoDB" id="3542456at2"/>
<keyword evidence="3" id="KW-1185">Reference proteome</keyword>
<accession>A0A8H9HY16</accession>
<dbReference type="KEGG" id="kau:B6264_30350"/>
<evidence type="ECO:0000313" key="4">
    <source>
        <dbReference type="Proteomes" id="UP000610124"/>
    </source>
</evidence>
<dbReference type="AlphaFoldDB" id="A0A1E7NEV0"/>
<reference evidence="1 4" key="1">
    <citation type="journal article" date="2014" name="Int. J. Syst. Evol. Microbiol.">
        <title>Complete genome sequence of Corynebacterium casei LMG S-19264T (=DSM 44701T), isolated from a smear-ripened cheese.</title>
        <authorList>
            <consortium name="US DOE Joint Genome Institute (JGI-PGF)"/>
            <person name="Walter F."/>
            <person name="Albersmeier A."/>
            <person name="Kalinowski J."/>
            <person name="Ruckert C."/>
        </authorList>
    </citation>
    <scope>NUCLEOTIDE SEQUENCE [LARGE SCALE GENOMIC DNA]</scope>
    <source>
        <strain evidence="1 4">JCM 4434</strain>
    </source>
</reference>
<reference evidence="3" key="4">
    <citation type="submission" date="2016-08" db="EMBL/GenBank/DDBJ databases">
        <title>Sequencing, assembly and comparative genomics of S. aureofaciens ATCC 10762.</title>
        <authorList>
            <person name="Gradnigo J.S."/>
            <person name="Johnson N."/>
            <person name="Somerville G.A."/>
        </authorList>
    </citation>
    <scope>NUCLEOTIDE SEQUENCE [LARGE SCALE GENOMIC DNA]</scope>
    <source>
        <strain evidence="3">ATCC 10762 / DSM 40127 / CCM 3239 / JCM 4008 / LMG 5968 / NBRC 12843 / NCIMB 8234 / A-377</strain>
    </source>
</reference>
<dbReference type="Proteomes" id="UP000037395">
    <property type="component" value="Unassembled WGS sequence"/>
</dbReference>
<reference evidence="2 3" key="2">
    <citation type="submission" date="2014-07" db="EMBL/GenBank/DDBJ databases">
        <authorList>
            <person name="Zhang J.E."/>
            <person name="Yang H."/>
            <person name="Guo J."/>
            <person name="Deng Z."/>
            <person name="Luo H."/>
            <person name="Luo M."/>
            <person name="Zhao B."/>
        </authorList>
    </citation>
    <scope>NUCLEOTIDE SEQUENCE [LARGE SCALE GENOMIC DNA]</scope>
    <source>
        <strain evidence="2">ATCC 10762</strain>
        <strain evidence="3">ATCC 10762 / DSM 40127 / CCM 3239 / JCM 4008 / LMG 5968 / NBRC 12843 / NCIMB 8234 / A-377</strain>
    </source>
</reference>
<protein>
    <submittedName>
        <fullName evidence="2">Uncharacterized protein</fullName>
    </submittedName>
</protein>
<name>A0A1E7NEV0_KITAU</name>
<reference evidence="2" key="3">
    <citation type="submission" date="2016-08" db="EMBL/GenBank/DDBJ databases">
        <title>Sequencing, Assembly and Comparative Genomics of S. aureofaciens ATCC 10762.</title>
        <authorList>
            <person name="Gradnigo J.S."/>
            <person name="Johnson N."/>
            <person name="Somerville G.A."/>
        </authorList>
    </citation>
    <scope>NUCLEOTIDE SEQUENCE [LARGE SCALE GENOMIC DNA]</scope>
    <source>
        <strain evidence="2">ATCC 10762</strain>
    </source>
</reference>
<evidence type="ECO:0000313" key="2">
    <source>
        <dbReference type="EMBL" id="OEV39013.1"/>
    </source>
</evidence>
<dbReference type="EMBL" id="BMUB01000022">
    <property type="protein sequence ID" value="GGU99528.1"/>
    <property type="molecule type" value="Genomic_DNA"/>
</dbReference>
<dbReference type="RefSeq" id="WP_030557392.1">
    <property type="nucleotide sequence ID" value="NZ_BMUB01000022.1"/>
</dbReference>
<dbReference type="EMBL" id="JPRF03000002">
    <property type="protein sequence ID" value="OEV39013.1"/>
    <property type="molecule type" value="Genomic_DNA"/>
</dbReference>
<comment type="caution">
    <text evidence="2">The sequence shown here is derived from an EMBL/GenBank/DDBJ whole genome shotgun (WGS) entry which is preliminary data.</text>
</comment>
<reference evidence="1" key="5">
    <citation type="submission" date="2020-09" db="EMBL/GenBank/DDBJ databases">
        <authorList>
            <person name="Sun Q."/>
            <person name="Ohkuma M."/>
        </authorList>
    </citation>
    <scope>NUCLEOTIDE SEQUENCE</scope>
    <source>
        <strain evidence="1">JCM 4434</strain>
    </source>
</reference>
<accession>A0A1E7NEV0</accession>